<dbReference type="EMBL" id="BGZK01000320">
    <property type="protein sequence ID" value="GBP36577.1"/>
    <property type="molecule type" value="Genomic_DNA"/>
</dbReference>
<organism evidence="1 2">
    <name type="scientific">Eumeta variegata</name>
    <name type="common">Bagworm moth</name>
    <name type="synonym">Eumeta japonica</name>
    <dbReference type="NCBI Taxonomy" id="151549"/>
    <lineage>
        <taxon>Eukaryota</taxon>
        <taxon>Metazoa</taxon>
        <taxon>Ecdysozoa</taxon>
        <taxon>Arthropoda</taxon>
        <taxon>Hexapoda</taxon>
        <taxon>Insecta</taxon>
        <taxon>Pterygota</taxon>
        <taxon>Neoptera</taxon>
        <taxon>Endopterygota</taxon>
        <taxon>Lepidoptera</taxon>
        <taxon>Glossata</taxon>
        <taxon>Ditrysia</taxon>
        <taxon>Tineoidea</taxon>
        <taxon>Psychidae</taxon>
        <taxon>Oiketicinae</taxon>
        <taxon>Eumeta</taxon>
    </lineage>
</organism>
<sequence length="93" mass="10375">MKICRCEVSHESVAMEKNWRTGEEKEGSGSVKPDTLKLHHSQAIPSGKVSRVVLHRCPMKPCVIFVGRVYGQLNRVSLLGGDLRLVIALWTYG</sequence>
<protein>
    <submittedName>
        <fullName evidence="1">Uncharacterized protein</fullName>
    </submittedName>
</protein>
<proteinExistence type="predicted"/>
<reference evidence="1 2" key="1">
    <citation type="journal article" date="2019" name="Commun. Biol.">
        <title>The bagworm genome reveals a unique fibroin gene that provides high tensile strength.</title>
        <authorList>
            <person name="Kono N."/>
            <person name="Nakamura H."/>
            <person name="Ohtoshi R."/>
            <person name="Tomita M."/>
            <person name="Numata K."/>
            <person name="Arakawa K."/>
        </authorList>
    </citation>
    <scope>NUCLEOTIDE SEQUENCE [LARGE SCALE GENOMIC DNA]</scope>
</reference>
<gene>
    <name evidence="1" type="ORF">EVAR_34320_1</name>
</gene>
<keyword evidence="2" id="KW-1185">Reference proteome</keyword>
<evidence type="ECO:0000313" key="2">
    <source>
        <dbReference type="Proteomes" id="UP000299102"/>
    </source>
</evidence>
<comment type="caution">
    <text evidence="1">The sequence shown here is derived from an EMBL/GenBank/DDBJ whole genome shotgun (WGS) entry which is preliminary data.</text>
</comment>
<dbReference type="AlphaFoldDB" id="A0A4C1VEB0"/>
<dbReference type="Proteomes" id="UP000299102">
    <property type="component" value="Unassembled WGS sequence"/>
</dbReference>
<name>A0A4C1VEB0_EUMVA</name>
<accession>A0A4C1VEB0</accession>
<evidence type="ECO:0000313" key="1">
    <source>
        <dbReference type="EMBL" id="GBP36577.1"/>
    </source>
</evidence>